<reference evidence="9 12" key="2">
    <citation type="submission" date="2019-09" db="EMBL/GenBank/DDBJ databases">
        <title>Complete genome sequence of Sporolactobacillus terrae 70-3.</title>
        <authorList>
            <person name="Tanaka N."/>
            <person name="Shiwa Y."/>
            <person name="Fujita N."/>
            <person name="Tanasupawat S."/>
        </authorList>
    </citation>
    <scope>NUCLEOTIDE SEQUENCE [LARGE SCALE GENOMIC DNA]</scope>
    <source>
        <strain evidence="9 12">70-3</strain>
    </source>
</reference>
<evidence type="ECO:0000256" key="4">
    <source>
        <dbReference type="ARBA" id="ARBA00022692"/>
    </source>
</evidence>
<evidence type="ECO:0000256" key="3">
    <source>
        <dbReference type="ARBA" id="ARBA00022475"/>
    </source>
</evidence>
<dbReference type="GO" id="GO:0005886">
    <property type="term" value="C:plasma membrane"/>
    <property type="evidence" value="ECO:0007669"/>
    <property type="project" value="UniProtKB-SubCell"/>
</dbReference>
<comment type="subcellular location">
    <subcellularLocation>
        <location evidence="1 7">Cell membrane</location>
        <topology evidence="1 7">Multi-pass membrane protein</topology>
    </subcellularLocation>
</comment>
<dbReference type="Proteomes" id="UP000285882">
    <property type="component" value="Chromosome"/>
</dbReference>
<keyword evidence="4 7" id="KW-0812">Transmembrane</keyword>
<keyword evidence="11" id="KW-1185">Reference proteome</keyword>
<feature type="transmembrane region" description="Helical" evidence="7">
    <location>
        <begin position="70"/>
        <end position="94"/>
    </location>
</feature>
<sequence length="291" mass="31921">MLKKRIWIAAGILIVLLLASVTSSWWLPHSPTHIEATQRLHGISAHNWFGTDHFGRDVFARTIAAAKVSFFIGMAVAFIATVLGTLVGLVSGYYRKVDFIIMRMIDGMMAFPALLLALALVAALGGSMTNIIIALTFANFPQMTRVIRSAVLKVKQLQFIEAAVTTGTGPFTILFRYVLPNVSSPIIVQATFTFAKAILAEAALSFLGLGISPSIPTWGNMLQEAQEYITIAPWLSIFPGIAIVITVLSLNILGDGLRDLLDPHRTKTMQHFKRKTQLKRAKTESTKQEVI</sequence>
<evidence type="ECO:0000256" key="2">
    <source>
        <dbReference type="ARBA" id="ARBA00022448"/>
    </source>
</evidence>
<feature type="domain" description="ABC transmembrane type-1" evidence="8">
    <location>
        <begin position="70"/>
        <end position="254"/>
    </location>
</feature>
<dbReference type="InterPro" id="IPR035906">
    <property type="entry name" value="MetI-like_sf"/>
</dbReference>
<feature type="transmembrane region" description="Helical" evidence="7">
    <location>
        <begin position="186"/>
        <end position="211"/>
    </location>
</feature>
<dbReference type="SUPFAM" id="SSF161098">
    <property type="entry name" value="MetI-like"/>
    <property type="match status" value="1"/>
</dbReference>
<gene>
    <name evidence="10" type="ORF">C0674_02830</name>
    <name evidence="9" type="ORF">St703_06050</name>
</gene>
<evidence type="ECO:0000313" key="10">
    <source>
        <dbReference type="EMBL" id="QAA21638.1"/>
    </source>
</evidence>
<dbReference type="RefSeq" id="WP_051575350.1">
    <property type="nucleotide sequence ID" value="NZ_AP021853.1"/>
</dbReference>
<dbReference type="InterPro" id="IPR050366">
    <property type="entry name" value="BP-dependent_transpt_permease"/>
</dbReference>
<evidence type="ECO:0000259" key="8">
    <source>
        <dbReference type="PROSITE" id="PS50928"/>
    </source>
</evidence>
<dbReference type="GO" id="GO:0055085">
    <property type="term" value="P:transmembrane transport"/>
    <property type="evidence" value="ECO:0007669"/>
    <property type="project" value="InterPro"/>
</dbReference>
<evidence type="ECO:0000313" key="12">
    <source>
        <dbReference type="Proteomes" id="UP000326951"/>
    </source>
</evidence>
<accession>A0A410D6B1</accession>
<protein>
    <submittedName>
        <fullName evidence="10">Glutathione ABC transporter permease GsiD</fullName>
    </submittedName>
    <submittedName>
        <fullName evidence="9">Peptide ABC transporter permease</fullName>
    </submittedName>
</protein>
<dbReference type="Proteomes" id="UP000326951">
    <property type="component" value="Chromosome"/>
</dbReference>
<comment type="similarity">
    <text evidence="7">Belongs to the binding-protein-dependent transport system permease family.</text>
</comment>
<evidence type="ECO:0000256" key="7">
    <source>
        <dbReference type="RuleBase" id="RU363032"/>
    </source>
</evidence>
<dbReference type="EMBL" id="AP021853">
    <property type="protein sequence ID" value="BBN97900.1"/>
    <property type="molecule type" value="Genomic_DNA"/>
</dbReference>
<dbReference type="Pfam" id="PF00528">
    <property type="entry name" value="BPD_transp_1"/>
    <property type="match status" value="1"/>
</dbReference>
<feature type="transmembrane region" description="Helical" evidence="7">
    <location>
        <begin position="114"/>
        <end position="137"/>
    </location>
</feature>
<dbReference type="PROSITE" id="PS50928">
    <property type="entry name" value="ABC_TM1"/>
    <property type="match status" value="1"/>
</dbReference>
<keyword evidence="5 7" id="KW-1133">Transmembrane helix</keyword>
<evidence type="ECO:0000313" key="11">
    <source>
        <dbReference type="Proteomes" id="UP000285882"/>
    </source>
</evidence>
<keyword evidence="3" id="KW-1003">Cell membrane</keyword>
<dbReference type="Gene3D" id="1.10.3720.10">
    <property type="entry name" value="MetI-like"/>
    <property type="match status" value="1"/>
</dbReference>
<evidence type="ECO:0000256" key="6">
    <source>
        <dbReference type="ARBA" id="ARBA00023136"/>
    </source>
</evidence>
<dbReference type="InterPro" id="IPR000515">
    <property type="entry name" value="MetI-like"/>
</dbReference>
<keyword evidence="6 7" id="KW-0472">Membrane</keyword>
<evidence type="ECO:0000256" key="1">
    <source>
        <dbReference type="ARBA" id="ARBA00004651"/>
    </source>
</evidence>
<dbReference type="STRING" id="1449983.GCA_000647835_03135"/>
<feature type="transmembrane region" description="Helical" evidence="7">
    <location>
        <begin position="231"/>
        <end position="253"/>
    </location>
</feature>
<reference evidence="10 11" key="1">
    <citation type="submission" date="2018-01" db="EMBL/GenBank/DDBJ databases">
        <title>Complete genome sequencing of Sporolactobacillus terrae DLG3.</title>
        <authorList>
            <person name="Nam Y.-D."/>
            <person name="Kang J."/>
            <person name="Chung W.-H."/>
        </authorList>
    </citation>
    <scope>NUCLEOTIDE SEQUENCE [LARGE SCALE GENOMIC DNA]</scope>
    <source>
        <strain evidence="10 11">DLG3</strain>
    </source>
</reference>
<dbReference type="EMBL" id="CP025688">
    <property type="protein sequence ID" value="QAA21638.1"/>
    <property type="molecule type" value="Genomic_DNA"/>
</dbReference>
<name>A0A410D6B1_9BACL</name>
<proteinExistence type="inferred from homology"/>
<organism evidence="9 12">
    <name type="scientific">Sporolactobacillus terrae</name>
    <dbReference type="NCBI Taxonomy" id="269673"/>
    <lineage>
        <taxon>Bacteria</taxon>
        <taxon>Bacillati</taxon>
        <taxon>Bacillota</taxon>
        <taxon>Bacilli</taxon>
        <taxon>Bacillales</taxon>
        <taxon>Sporolactobacillaceae</taxon>
        <taxon>Sporolactobacillus</taxon>
    </lineage>
</organism>
<dbReference type="AlphaFoldDB" id="A0A410D6B1"/>
<feature type="transmembrane region" description="Helical" evidence="7">
    <location>
        <begin position="157"/>
        <end position="179"/>
    </location>
</feature>
<evidence type="ECO:0000313" key="9">
    <source>
        <dbReference type="EMBL" id="BBN97900.1"/>
    </source>
</evidence>
<dbReference type="CDD" id="cd06261">
    <property type="entry name" value="TM_PBP2"/>
    <property type="match status" value="1"/>
</dbReference>
<evidence type="ECO:0000256" key="5">
    <source>
        <dbReference type="ARBA" id="ARBA00022989"/>
    </source>
</evidence>
<keyword evidence="2 7" id="KW-0813">Transport</keyword>
<dbReference type="PANTHER" id="PTHR43386:SF25">
    <property type="entry name" value="PEPTIDE ABC TRANSPORTER PERMEASE PROTEIN"/>
    <property type="match status" value="1"/>
</dbReference>
<dbReference type="PANTHER" id="PTHR43386">
    <property type="entry name" value="OLIGOPEPTIDE TRANSPORT SYSTEM PERMEASE PROTEIN APPC"/>
    <property type="match status" value="1"/>
</dbReference>